<evidence type="ECO:0000256" key="1">
    <source>
        <dbReference type="ARBA" id="ARBA00012513"/>
    </source>
</evidence>
<comment type="caution">
    <text evidence="10">The sequence shown here is derived from an EMBL/GenBank/DDBJ whole genome shotgun (WGS) entry which is preliminary data.</text>
</comment>
<keyword evidence="4 7" id="KW-0547">Nucleotide-binding</keyword>
<gene>
    <name evidence="10" type="primary">pknB_14</name>
    <name evidence="10" type="ORF">CA85_35580</name>
</gene>
<dbReference type="Gene3D" id="3.30.200.20">
    <property type="entry name" value="Phosphorylase Kinase, domain 1"/>
    <property type="match status" value="1"/>
</dbReference>
<feature type="domain" description="Protein kinase" evidence="9">
    <location>
        <begin position="163"/>
        <end position="425"/>
    </location>
</feature>
<feature type="binding site" evidence="7">
    <location>
        <position position="192"/>
    </location>
    <ligand>
        <name>ATP</name>
        <dbReference type="ChEBI" id="CHEBI:30616"/>
    </ligand>
</feature>
<dbReference type="FunFam" id="1.10.510.10:FF:000021">
    <property type="entry name" value="Serine/threonine protein kinase"/>
    <property type="match status" value="1"/>
</dbReference>
<name>A0A5C5XQZ0_9BACT</name>
<dbReference type="PROSITE" id="PS50011">
    <property type="entry name" value="PROTEIN_KINASE_DOM"/>
    <property type="match status" value="1"/>
</dbReference>
<evidence type="ECO:0000313" key="10">
    <source>
        <dbReference type="EMBL" id="TWT64773.1"/>
    </source>
</evidence>
<keyword evidence="5 10" id="KW-0418">Kinase</keyword>
<evidence type="ECO:0000256" key="7">
    <source>
        <dbReference type="PROSITE-ProRule" id="PRU10141"/>
    </source>
</evidence>
<sequence length="806" mass="86268">MVDDMNQGESSDPVDEADDKPAPLDEAQDEVMSDQEAQVDEAFAMYLRACDRGEIASREEFLRQFPSLAGQLSELMEAADLIGGFTQLRTQPAAGSTAADVDASAPTHPVKSDEDIETIGIGALGPGETAGDLSGLDPHATLPVAHRPQGDSGPSLPFEMEDYTLMKVLGMGGMGVVYLAKQRDLDRLVAVKMIRSGILAGSDEVKRFYIEAKAAARLRHPNIVAVHQFGQRAGHHFFSMQYIQGMDLQRVLKTGPLPPRRAAAIVRDAARAIQHAHSRGVLHRDLKPGNVMIDEHDHIHVTDFGLAKHTDGDSSLTGQGTAIGTPHYMAPEQAVGNSDEATSQSDIYSLGGILFAAIAGHPPLVGDTVMQTLMRVAHHPAPALRSVCPDADIEIEAIVGKCLEKQPALRYATAGQLADDLDRYLAGKSITARSKGRLGKTVAWTRQVPLVAALTGHPTTDAPLGQRRFQTSLLVLAILLPVMLLAWSWWDSRRIAAMPSQVSLAGGLVGGLYTDAAQHLADVMQQQSGVPCHVLPTRGTWDNRAKLIAGEVQLAPMQASAVGGEELAVVAPLFYEAVHVLVRRDGPVRTIADLAGQRIAVGPSGSGSRRAADLVLDSLQLDAEVCPRVEVEWPQLKEGLPSDSGQQRGVSVAIICIGPGSKLVRDLLADGDWELISLSGSVEISLQHPTLRPMILQRSAYRNTYTAETASQPVAEGDPGAEDGSTPAIASDEGGIETLGTTAFLVCRRDASDALVQATLESLYHRPTLVGLIPANHAAEWQGLAFHRTAREYFLSLDDNIDSKPR</sequence>
<accession>A0A5C5XQZ0</accession>
<keyword evidence="2" id="KW-0723">Serine/threonine-protein kinase</keyword>
<dbReference type="PROSITE" id="PS00108">
    <property type="entry name" value="PROTEIN_KINASE_ST"/>
    <property type="match status" value="1"/>
</dbReference>
<protein>
    <recommendedName>
        <fullName evidence="1">non-specific serine/threonine protein kinase</fullName>
        <ecNumber evidence="1">2.7.11.1</ecNumber>
    </recommendedName>
</protein>
<dbReference type="EC" id="2.7.11.1" evidence="1"/>
<evidence type="ECO:0000256" key="4">
    <source>
        <dbReference type="ARBA" id="ARBA00022741"/>
    </source>
</evidence>
<evidence type="ECO:0000256" key="2">
    <source>
        <dbReference type="ARBA" id="ARBA00022527"/>
    </source>
</evidence>
<evidence type="ECO:0000256" key="5">
    <source>
        <dbReference type="ARBA" id="ARBA00022777"/>
    </source>
</evidence>
<evidence type="ECO:0000259" key="9">
    <source>
        <dbReference type="PROSITE" id="PS50011"/>
    </source>
</evidence>
<dbReference type="CDD" id="cd14014">
    <property type="entry name" value="STKc_PknB_like"/>
    <property type="match status" value="1"/>
</dbReference>
<keyword evidence="11" id="KW-1185">Reference proteome</keyword>
<keyword evidence="3 10" id="KW-0808">Transferase</keyword>
<dbReference type="EMBL" id="SJPK01000009">
    <property type="protein sequence ID" value="TWT64773.1"/>
    <property type="molecule type" value="Genomic_DNA"/>
</dbReference>
<dbReference type="InterPro" id="IPR011852">
    <property type="entry name" value="TRAP_TAXI"/>
</dbReference>
<evidence type="ECO:0000256" key="8">
    <source>
        <dbReference type="SAM" id="MobiDB-lite"/>
    </source>
</evidence>
<dbReference type="InterPro" id="IPR017441">
    <property type="entry name" value="Protein_kinase_ATP_BS"/>
</dbReference>
<dbReference type="SMART" id="SM00220">
    <property type="entry name" value="S_TKc"/>
    <property type="match status" value="1"/>
</dbReference>
<feature type="region of interest" description="Disordered" evidence="8">
    <location>
        <begin position="1"/>
        <end position="34"/>
    </location>
</feature>
<feature type="region of interest" description="Disordered" evidence="8">
    <location>
        <begin position="710"/>
        <end position="733"/>
    </location>
</feature>
<dbReference type="Pfam" id="PF00069">
    <property type="entry name" value="Pkinase"/>
    <property type="match status" value="1"/>
</dbReference>
<organism evidence="10 11">
    <name type="scientific">Allorhodopirellula solitaria</name>
    <dbReference type="NCBI Taxonomy" id="2527987"/>
    <lineage>
        <taxon>Bacteria</taxon>
        <taxon>Pseudomonadati</taxon>
        <taxon>Planctomycetota</taxon>
        <taxon>Planctomycetia</taxon>
        <taxon>Pirellulales</taxon>
        <taxon>Pirellulaceae</taxon>
        <taxon>Allorhodopirellula</taxon>
    </lineage>
</organism>
<dbReference type="SUPFAM" id="SSF56112">
    <property type="entry name" value="Protein kinase-like (PK-like)"/>
    <property type="match status" value="1"/>
</dbReference>
<evidence type="ECO:0000313" key="11">
    <source>
        <dbReference type="Proteomes" id="UP000318053"/>
    </source>
</evidence>
<keyword evidence="6 7" id="KW-0067">ATP-binding</keyword>
<evidence type="ECO:0000256" key="6">
    <source>
        <dbReference type="ARBA" id="ARBA00022840"/>
    </source>
</evidence>
<dbReference type="Gene3D" id="3.40.190.10">
    <property type="entry name" value="Periplasmic binding protein-like II"/>
    <property type="match status" value="2"/>
</dbReference>
<dbReference type="PANTHER" id="PTHR43289:SF6">
    <property type="entry name" value="SERINE_THREONINE-PROTEIN KINASE NEKL-3"/>
    <property type="match status" value="1"/>
</dbReference>
<dbReference type="Gene3D" id="1.10.510.10">
    <property type="entry name" value="Transferase(Phosphotransferase) domain 1"/>
    <property type="match status" value="1"/>
</dbReference>
<dbReference type="InterPro" id="IPR011009">
    <property type="entry name" value="Kinase-like_dom_sf"/>
</dbReference>
<reference evidence="10 11" key="1">
    <citation type="submission" date="2019-02" db="EMBL/GenBank/DDBJ databases">
        <title>Deep-cultivation of Planctomycetes and their phenomic and genomic characterization uncovers novel biology.</title>
        <authorList>
            <person name="Wiegand S."/>
            <person name="Jogler M."/>
            <person name="Boedeker C."/>
            <person name="Pinto D."/>
            <person name="Vollmers J."/>
            <person name="Rivas-Marin E."/>
            <person name="Kohn T."/>
            <person name="Peeters S.H."/>
            <person name="Heuer A."/>
            <person name="Rast P."/>
            <person name="Oberbeckmann S."/>
            <person name="Bunk B."/>
            <person name="Jeske O."/>
            <person name="Meyerdierks A."/>
            <person name="Storesund J.E."/>
            <person name="Kallscheuer N."/>
            <person name="Luecker S."/>
            <person name="Lage O.M."/>
            <person name="Pohl T."/>
            <person name="Merkel B.J."/>
            <person name="Hornburger P."/>
            <person name="Mueller R.-W."/>
            <person name="Bruemmer F."/>
            <person name="Labrenz M."/>
            <person name="Spormann A.M."/>
            <person name="Op Den Camp H."/>
            <person name="Overmann J."/>
            <person name="Amann R."/>
            <person name="Jetten M.S.M."/>
            <person name="Mascher T."/>
            <person name="Medema M.H."/>
            <person name="Devos D.P."/>
            <person name="Kaster A.-K."/>
            <person name="Ovreas L."/>
            <person name="Rohde M."/>
            <person name="Galperin M.Y."/>
            <person name="Jogler C."/>
        </authorList>
    </citation>
    <scope>NUCLEOTIDE SEQUENCE [LARGE SCALE GENOMIC DNA]</scope>
    <source>
        <strain evidence="10 11">CA85</strain>
    </source>
</reference>
<dbReference type="InterPro" id="IPR008271">
    <property type="entry name" value="Ser/Thr_kinase_AS"/>
</dbReference>
<dbReference type="PANTHER" id="PTHR43289">
    <property type="entry name" value="MITOGEN-ACTIVATED PROTEIN KINASE KINASE KINASE 20-RELATED"/>
    <property type="match status" value="1"/>
</dbReference>
<dbReference type="PROSITE" id="PS00107">
    <property type="entry name" value="PROTEIN_KINASE_ATP"/>
    <property type="match status" value="1"/>
</dbReference>
<dbReference type="GO" id="GO:0004674">
    <property type="term" value="F:protein serine/threonine kinase activity"/>
    <property type="evidence" value="ECO:0007669"/>
    <property type="project" value="UniProtKB-KW"/>
</dbReference>
<proteinExistence type="predicted"/>
<evidence type="ECO:0000256" key="3">
    <source>
        <dbReference type="ARBA" id="ARBA00022679"/>
    </source>
</evidence>
<dbReference type="InterPro" id="IPR000719">
    <property type="entry name" value="Prot_kinase_dom"/>
</dbReference>
<dbReference type="GO" id="GO:0005524">
    <property type="term" value="F:ATP binding"/>
    <property type="evidence" value="ECO:0007669"/>
    <property type="project" value="UniProtKB-UniRule"/>
</dbReference>
<dbReference type="AlphaFoldDB" id="A0A5C5XQZ0"/>
<dbReference type="Proteomes" id="UP000318053">
    <property type="component" value="Unassembled WGS sequence"/>
</dbReference>
<dbReference type="SUPFAM" id="SSF53850">
    <property type="entry name" value="Periplasmic binding protein-like II"/>
    <property type="match status" value="1"/>
</dbReference>
<dbReference type="RefSeq" id="WP_391564889.1">
    <property type="nucleotide sequence ID" value="NZ_SJPK01000009.1"/>
</dbReference>
<dbReference type="Pfam" id="PF16868">
    <property type="entry name" value="NMT1_3"/>
    <property type="match status" value="1"/>
</dbReference>